<dbReference type="KEGG" id="sdv:BN159_5493"/>
<gene>
    <name evidence="2" type="ORF">BN159_5493</name>
</gene>
<dbReference type="HOGENOM" id="CLU_145443_0_0_11"/>
<evidence type="ECO:0000256" key="1">
    <source>
        <dbReference type="SAM" id="SignalP"/>
    </source>
</evidence>
<keyword evidence="3" id="KW-1185">Reference proteome</keyword>
<feature type="signal peptide" evidence="1">
    <location>
        <begin position="1"/>
        <end position="26"/>
    </location>
</feature>
<reference evidence="2 3" key="1">
    <citation type="journal article" date="2012" name="J. Bacteriol.">
        <title>Genome sequence of the bacterium Streptomyces davawensis JCM 4913 and heterologous production of the unique antibiotic roseoflavin.</title>
        <authorList>
            <person name="Jankowitsch F."/>
            <person name="Schwarz J."/>
            <person name="Ruckert C."/>
            <person name="Gust B."/>
            <person name="Szczepanowski R."/>
            <person name="Blom J."/>
            <person name="Pelzer S."/>
            <person name="Kalinowski J."/>
            <person name="Mack M."/>
        </authorList>
    </citation>
    <scope>NUCLEOTIDE SEQUENCE [LARGE SCALE GENOMIC DNA]</scope>
    <source>
        <strain evidence="3">DSM 101723 / JCM 4913 / KCC S-0913 / 768</strain>
    </source>
</reference>
<dbReference type="RefSeq" id="WP_015660210.1">
    <property type="nucleotide sequence ID" value="NC_020504.1"/>
</dbReference>
<dbReference type="eggNOG" id="ENOG5031S4X">
    <property type="taxonomic scope" value="Bacteria"/>
</dbReference>
<evidence type="ECO:0000313" key="3">
    <source>
        <dbReference type="Proteomes" id="UP000008043"/>
    </source>
</evidence>
<evidence type="ECO:0000313" key="2">
    <source>
        <dbReference type="EMBL" id="CCK29872.1"/>
    </source>
</evidence>
<proteinExistence type="predicted"/>
<dbReference type="STRING" id="1214101.BN159_5493"/>
<accession>K4R9R7</accession>
<dbReference type="Proteomes" id="UP000008043">
    <property type="component" value="Chromosome"/>
</dbReference>
<feature type="chain" id="PRO_5003883642" evidence="1">
    <location>
        <begin position="27"/>
        <end position="151"/>
    </location>
</feature>
<sequence>MRTLAKALTVASAAGLLMFSGTPANATQQDEDNYWLGCQSYNDFKFRLYYNSNSGGAWRDFGYSVGNFGAVEIYGSGTVAYKFCGGTGNGALQGVKNNAASARNEHTSYGACVYYNSWFNGAKDGLQPATPTPVSKNLVNTYNENASFQWC</sequence>
<dbReference type="AlphaFoldDB" id="K4R9R7"/>
<keyword evidence="1" id="KW-0732">Signal</keyword>
<dbReference type="PATRIC" id="fig|1214101.3.peg.5574"/>
<name>K4R9R7_STRDJ</name>
<protein>
    <submittedName>
        <fullName evidence="2">Putative secreted protein</fullName>
    </submittedName>
</protein>
<organism evidence="2 3">
    <name type="scientific">Streptomyces davaonensis (strain DSM 101723 / JCM 4913 / KCC S-0913 / 768)</name>
    <dbReference type="NCBI Taxonomy" id="1214101"/>
    <lineage>
        <taxon>Bacteria</taxon>
        <taxon>Bacillati</taxon>
        <taxon>Actinomycetota</taxon>
        <taxon>Actinomycetes</taxon>
        <taxon>Kitasatosporales</taxon>
        <taxon>Streptomycetaceae</taxon>
        <taxon>Streptomyces</taxon>
    </lineage>
</organism>
<dbReference type="EMBL" id="HE971709">
    <property type="protein sequence ID" value="CCK29872.1"/>
    <property type="molecule type" value="Genomic_DNA"/>
</dbReference>